<dbReference type="EMBL" id="JAAGMP010000698">
    <property type="protein sequence ID" value="NEC19616.1"/>
    <property type="molecule type" value="Genomic_DNA"/>
</dbReference>
<keyword evidence="1" id="KW-0315">Glutamine amidotransferase</keyword>
<sequence length="274" mass="28915">MLGTTAGSGKSLYVRSFASLRRRAGHEVSVYKPVALALNPIREDPEVDRSIHLMGIAATGEVLPAERILGYTATVDGEDVSLRRAGETSASAQSRRLSEDAVDFMRLGDDQWSELTGHVATDLAARTGFLLSEGAGAATDATVRDLSNTMLADMADRPVVLVAAGRKGGWAASVVGTFHLLPATVRSKVRGFIVNGVEQSDAAAAAVRHVETSTGWQCLGVVPIIPLYAQLPARGSEEPILGSWGEEIAAVADFVAAHLDGDFLKDFTSRGDDV</sequence>
<evidence type="ECO:0000256" key="1">
    <source>
        <dbReference type="ARBA" id="ARBA00022962"/>
    </source>
</evidence>
<dbReference type="PANTHER" id="PTHR21343:SF9">
    <property type="entry name" value="LIPID II ISOGLUTAMINYL SYNTHASE (GLUTAMINE-HYDROLYZING) SUBUNIT GATD"/>
    <property type="match status" value="1"/>
</dbReference>
<organism evidence="2 3">
    <name type="scientific">Streptomyces parvus</name>
    <dbReference type="NCBI Taxonomy" id="66428"/>
    <lineage>
        <taxon>Bacteria</taxon>
        <taxon>Bacillati</taxon>
        <taxon>Actinomycetota</taxon>
        <taxon>Actinomycetes</taxon>
        <taxon>Kitasatosporales</taxon>
        <taxon>Streptomycetaceae</taxon>
        <taxon>Streptomyces</taxon>
    </lineage>
</organism>
<dbReference type="RefSeq" id="WP_164202838.1">
    <property type="nucleotide sequence ID" value="NZ_JAAGMP010000698.1"/>
</dbReference>
<dbReference type="PANTHER" id="PTHR21343">
    <property type="entry name" value="DETHIOBIOTIN SYNTHETASE"/>
    <property type="match status" value="1"/>
</dbReference>
<accession>A0A7K3RWJ2</accession>
<name>A0A7K3RWJ2_9ACTN</name>
<proteinExistence type="predicted"/>
<gene>
    <name evidence="2" type="ORF">G3I50_15305</name>
</gene>
<dbReference type="Proteomes" id="UP000469670">
    <property type="component" value="Unassembled WGS sequence"/>
</dbReference>
<reference evidence="2 3" key="1">
    <citation type="submission" date="2020-01" db="EMBL/GenBank/DDBJ databases">
        <title>Insect and environment-associated Actinomycetes.</title>
        <authorList>
            <person name="Currrie C."/>
            <person name="Chevrette M."/>
            <person name="Carlson C."/>
            <person name="Stubbendieck R."/>
            <person name="Wendt-Pienkowski E."/>
        </authorList>
    </citation>
    <scope>NUCLEOTIDE SEQUENCE [LARGE SCALE GENOMIC DNA]</scope>
    <source>
        <strain evidence="2 3">SID7590</strain>
    </source>
</reference>
<evidence type="ECO:0000313" key="3">
    <source>
        <dbReference type="Proteomes" id="UP000469670"/>
    </source>
</evidence>
<dbReference type="InterPro" id="IPR027417">
    <property type="entry name" value="P-loop_NTPase"/>
</dbReference>
<dbReference type="SUPFAM" id="SSF52540">
    <property type="entry name" value="P-loop containing nucleoside triphosphate hydrolases"/>
    <property type="match status" value="1"/>
</dbReference>
<dbReference type="Pfam" id="PF13500">
    <property type="entry name" value="AAA_26"/>
    <property type="match status" value="1"/>
</dbReference>
<dbReference type="Gene3D" id="3.40.50.300">
    <property type="entry name" value="P-loop containing nucleotide triphosphate hydrolases"/>
    <property type="match status" value="1"/>
</dbReference>
<evidence type="ECO:0000313" key="2">
    <source>
        <dbReference type="EMBL" id="NEC19616.1"/>
    </source>
</evidence>
<protein>
    <submittedName>
        <fullName evidence="2">AAA family ATPase</fullName>
    </submittedName>
</protein>
<dbReference type="AlphaFoldDB" id="A0A7K3RWJ2"/>
<comment type="caution">
    <text evidence="2">The sequence shown here is derived from an EMBL/GenBank/DDBJ whole genome shotgun (WGS) entry which is preliminary data.</text>
</comment>